<dbReference type="EMBL" id="MKIP01000053">
    <property type="protein sequence ID" value="OLP59199.1"/>
    <property type="molecule type" value="Genomic_DNA"/>
</dbReference>
<reference evidence="7 8" key="1">
    <citation type="submission" date="2016-09" db="EMBL/GenBank/DDBJ databases">
        <title>Rhizobium sp. nov., a novel species isolated from the rice rhizosphere.</title>
        <authorList>
            <person name="Zhao J."/>
            <person name="Zhang X."/>
        </authorList>
    </citation>
    <scope>NUCLEOTIDE SEQUENCE [LARGE SCALE GENOMIC DNA]</scope>
    <source>
        <strain evidence="7 8">1.7048</strain>
    </source>
</reference>
<evidence type="ECO:0000313" key="8">
    <source>
        <dbReference type="Proteomes" id="UP000186364"/>
    </source>
</evidence>
<dbReference type="Gene3D" id="3.30.390.30">
    <property type="match status" value="1"/>
</dbReference>
<dbReference type="PANTHER" id="PTHR43557:SF2">
    <property type="entry name" value="RIESKE DOMAIN-CONTAINING PROTEIN-RELATED"/>
    <property type="match status" value="1"/>
</dbReference>
<dbReference type="GO" id="GO:0005737">
    <property type="term" value="C:cytoplasm"/>
    <property type="evidence" value="ECO:0007669"/>
    <property type="project" value="TreeGrafter"/>
</dbReference>
<dbReference type="InterPro" id="IPR016156">
    <property type="entry name" value="FAD/NAD-linked_Rdtase_dimer_sf"/>
</dbReference>
<dbReference type="InterPro" id="IPR036188">
    <property type="entry name" value="FAD/NAD-bd_sf"/>
</dbReference>
<dbReference type="RefSeq" id="WP_075628542.1">
    <property type="nucleotide sequence ID" value="NZ_FOAM01000004.1"/>
</dbReference>
<dbReference type="PRINTS" id="PR00368">
    <property type="entry name" value="FADPNR"/>
</dbReference>
<dbReference type="SUPFAM" id="SSF55424">
    <property type="entry name" value="FAD/NAD-linked reductases, dimerisation (C-terminal) domain"/>
    <property type="match status" value="1"/>
</dbReference>
<keyword evidence="3" id="KW-0274">FAD</keyword>
<comment type="caution">
    <text evidence="7">The sequence shown here is derived from an EMBL/GenBank/DDBJ whole genome shotgun (WGS) entry which is preliminary data.</text>
</comment>
<keyword evidence="2" id="KW-0285">Flavoprotein</keyword>
<dbReference type="Gene3D" id="3.50.50.60">
    <property type="entry name" value="FAD/NAD(P)-binding domain"/>
    <property type="match status" value="2"/>
</dbReference>
<dbReference type="InterPro" id="IPR028202">
    <property type="entry name" value="Reductase_C"/>
</dbReference>
<dbReference type="Pfam" id="PF07992">
    <property type="entry name" value="Pyr_redox_2"/>
    <property type="match status" value="1"/>
</dbReference>
<feature type="domain" description="FAD/NAD(P)-binding" evidence="5">
    <location>
        <begin position="5"/>
        <end position="304"/>
    </location>
</feature>
<gene>
    <name evidence="7" type="ORF">BJF93_04685</name>
</gene>
<dbReference type="AlphaFoldDB" id="A0A1Q9AUU2"/>
<dbReference type="InterPro" id="IPR023753">
    <property type="entry name" value="FAD/NAD-binding_dom"/>
</dbReference>
<proteinExistence type="predicted"/>
<dbReference type="PANTHER" id="PTHR43557">
    <property type="entry name" value="APOPTOSIS-INDUCING FACTOR 1"/>
    <property type="match status" value="1"/>
</dbReference>
<organism evidence="7 8">
    <name type="scientific">Xaviernesmea oryzae</name>
    <dbReference type="NCBI Taxonomy" id="464029"/>
    <lineage>
        <taxon>Bacteria</taxon>
        <taxon>Pseudomonadati</taxon>
        <taxon>Pseudomonadota</taxon>
        <taxon>Alphaproteobacteria</taxon>
        <taxon>Hyphomicrobiales</taxon>
        <taxon>Rhizobiaceae</taxon>
        <taxon>Rhizobium/Agrobacterium group</taxon>
        <taxon>Xaviernesmea</taxon>
    </lineage>
</organism>
<dbReference type="PRINTS" id="PR00411">
    <property type="entry name" value="PNDRDTASEI"/>
</dbReference>
<evidence type="ECO:0000256" key="1">
    <source>
        <dbReference type="ARBA" id="ARBA00001974"/>
    </source>
</evidence>
<feature type="domain" description="Reductase C-terminal" evidence="6">
    <location>
        <begin position="323"/>
        <end position="411"/>
    </location>
</feature>
<evidence type="ECO:0000256" key="2">
    <source>
        <dbReference type="ARBA" id="ARBA00022630"/>
    </source>
</evidence>
<dbReference type="InterPro" id="IPR050446">
    <property type="entry name" value="FAD-oxidoreductase/Apoptosis"/>
</dbReference>
<protein>
    <submittedName>
        <fullName evidence="7">Ferredoxin reductase</fullName>
    </submittedName>
</protein>
<dbReference type="Pfam" id="PF14759">
    <property type="entry name" value="Reductase_C"/>
    <property type="match status" value="1"/>
</dbReference>
<evidence type="ECO:0000256" key="4">
    <source>
        <dbReference type="ARBA" id="ARBA00023002"/>
    </source>
</evidence>
<sequence length="413" mass="42946">MAAGIVIVGAGECGARAAFALRERGYQGPLTLVGAERHLPYERPPLSKALSMDGPKLVASLDAYQEAGITLMLATEARGIDRQAKALRLAGADGETTLAYDRLLLTTGARPRRLPGMTDASRYIRTLRTADDAAALTQAFSAGQHVVLIGGGFIGLELAATARQRGAAVTLLEAGPRILARGVPAEMAEIVAKRHSAEGVRILTGATMTALTEHEGGAEIKLGSGERLEADLVLVGIGAVPNVELAAAAGLAIDNGIAVDRHLTTSDPLIFAAGDCCSFPLPPGADGTSRRVRLEAWRNAQEQAALAAANLLGEQAVHAAVPWFWSDQYDLTLQVAGLAQEGDRIVRRDMGAEALILFHLDSEGRLTAAAGIGPGNAVARDIRLAEMMIANGARPDPTALASSATKLKSLLAA</sequence>
<name>A0A1Q9AUU2_9HYPH</name>
<evidence type="ECO:0000256" key="3">
    <source>
        <dbReference type="ARBA" id="ARBA00022827"/>
    </source>
</evidence>
<keyword evidence="8" id="KW-1185">Reference proteome</keyword>
<dbReference type="SUPFAM" id="SSF51905">
    <property type="entry name" value="FAD/NAD(P)-binding domain"/>
    <property type="match status" value="1"/>
</dbReference>
<dbReference type="GO" id="GO:0016651">
    <property type="term" value="F:oxidoreductase activity, acting on NAD(P)H"/>
    <property type="evidence" value="ECO:0007669"/>
    <property type="project" value="TreeGrafter"/>
</dbReference>
<dbReference type="Proteomes" id="UP000186364">
    <property type="component" value="Unassembled WGS sequence"/>
</dbReference>
<comment type="cofactor">
    <cofactor evidence="1">
        <name>FAD</name>
        <dbReference type="ChEBI" id="CHEBI:57692"/>
    </cofactor>
</comment>
<keyword evidence="4" id="KW-0560">Oxidoreductase</keyword>
<evidence type="ECO:0000313" key="7">
    <source>
        <dbReference type="EMBL" id="OLP59199.1"/>
    </source>
</evidence>
<evidence type="ECO:0000259" key="5">
    <source>
        <dbReference type="Pfam" id="PF07992"/>
    </source>
</evidence>
<dbReference type="OrthoDB" id="7809559at2"/>
<evidence type="ECO:0000259" key="6">
    <source>
        <dbReference type="Pfam" id="PF14759"/>
    </source>
</evidence>
<accession>A0A1Q9AUU2</accession>